<dbReference type="PANTHER" id="PTHR24421:SF58">
    <property type="entry name" value="SIGNAL TRANSDUCTION HISTIDINE-PROTEIN KINASE_PHOSPHATASE UHPB"/>
    <property type="match status" value="1"/>
</dbReference>
<name>A0ABS8APH8_9BACT</name>
<dbReference type="Gene3D" id="3.30.565.10">
    <property type="entry name" value="Histidine kinase-like ATPase, C-terminal domain"/>
    <property type="match status" value="1"/>
</dbReference>
<dbReference type="Proteomes" id="UP001165296">
    <property type="component" value="Unassembled WGS sequence"/>
</dbReference>
<evidence type="ECO:0000313" key="5">
    <source>
        <dbReference type="EMBL" id="MCB2408125.1"/>
    </source>
</evidence>
<protein>
    <submittedName>
        <fullName evidence="5">Histidine kinase</fullName>
    </submittedName>
</protein>
<feature type="domain" description="Signal transduction histidine kinase subgroup 3 dimerisation and phosphoacceptor" evidence="4">
    <location>
        <begin position="22"/>
        <end position="87"/>
    </location>
</feature>
<organism evidence="5 6">
    <name type="scientific">Hymenobacter lucidus</name>
    <dbReference type="NCBI Taxonomy" id="2880930"/>
    <lineage>
        <taxon>Bacteria</taxon>
        <taxon>Pseudomonadati</taxon>
        <taxon>Bacteroidota</taxon>
        <taxon>Cytophagia</taxon>
        <taxon>Cytophagales</taxon>
        <taxon>Hymenobacteraceae</taxon>
        <taxon>Hymenobacter</taxon>
    </lineage>
</organism>
<dbReference type="EMBL" id="JAJADR010000002">
    <property type="protein sequence ID" value="MCB2408125.1"/>
    <property type="molecule type" value="Genomic_DNA"/>
</dbReference>
<keyword evidence="6" id="KW-1185">Reference proteome</keyword>
<dbReference type="Gene3D" id="1.20.5.1930">
    <property type="match status" value="1"/>
</dbReference>
<evidence type="ECO:0000259" key="4">
    <source>
        <dbReference type="Pfam" id="PF07730"/>
    </source>
</evidence>
<dbReference type="GO" id="GO:0016301">
    <property type="term" value="F:kinase activity"/>
    <property type="evidence" value="ECO:0007669"/>
    <property type="project" value="UniProtKB-KW"/>
</dbReference>
<keyword evidence="3" id="KW-0902">Two-component regulatory system</keyword>
<gene>
    <name evidence="5" type="ORF">LGH74_09065</name>
</gene>
<comment type="caution">
    <text evidence="5">The sequence shown here is derived from an EMBL/GenBank/DDBJ whole genome shotgun (WGS) entry which is preliminary data.</text>
</comment>
<dbReference type="RefSeq" id="WP_226174832.1">
    <property type="nucleotide sequence ID" value="NZ_JAJADR010000002.1"/>
</dbReference>
<dbReference type="InterPro" id="IPR050482">
    <property type="entry name" value="Sensor_HK_TwoCompSys"/>
</dbReference>
<keyword evidence="2 5" id="KW-0418">Kinase</keyword>
<sequence>MRLSLRQQQALFEAVQAAQEAERKRVAESLHNGIGQLLFATKLRLDQLHAPALHTLPSLVAARQEADRLLAEAIRQTRTLSHELVPMMLEKFGLAAALQDISRKMSSPQLSLRCQVLFDEDAGPISPALQLALYRMAQELETTPGWVLLRAEDNGPGFAPSPTASTGLGLRSIHDRVELLGGVMETGTSDGAYVRIRLPLSRPV</sequence>
<dbReference type="CDD" id="cd16917">
    <property type="entry name" value="HATPase_UhpB-NarQ-NarX-like"/>
    <property type="match status" value="1"/>
</dbReference>
<proteinExistence type="predicted"/>
<dbReference type="Pfam" id="PF07730">
    <property type="entry name" value="HisKA_3"/>
    <property type="match status" value="1"/>
</dbReference>
<evidence type="ECO:0000256" key="2">
    <source>
        <dbReference type="ARBA" id="ARBA00022777"/>
    </source>
</evidence>
<accession>A0ABS8APH8</accession>
<dbReference type="PANTHER" id="PTHR24421">
    <property type="entry name" value="NITRATE/NITRITE SENSOR PROTEIN NARX-RELATED"/>
    <property type="match status" value="1"/>
</dbReference>
<dbReference type="SUPFAM" id="SSF55874">
    <property type="entry name" value="ATPase domain of HSP90 chaperone/DNA topoisomerase II/histidine kinase"/>
    <property type="match status" value="1"/>
</dbReference>
<evidence type="ECO:0000256" key="1">
    <source>
        <dbReference type="ARBA" id="ARBA00022679"/>
    </source>
</evidence>
<dbReference type="InterPro" id="IPR011712">
    <property type="entry name" value="Sig_transdc_His_kin_sub3_dim/P"/>
</dbReference>
<evidence type="ECO:0000313" key="6">
    <source>
        <dbReference type="Proteomes" id="UP001165296"/>
    </source>
</evidence>
<dbReference type="InterPro" id="IPR036890">
    <property type="entry name" value="HATPase_C_sf"/>
</dbReference>
<keyword evidence="1" id="KW-0808">Transferase</keyword>
<evidence type="ECO:0000256" key="3">
    <source>
        <dbReference type="ARBA" id="ARBA00023012"/>
    </source>
</evidence>
<reference evidence="5" key="1">
    <citation type="submission" date="2021-10" db="EMBL/GenBank/DDBJ databases">
        <authorList>
            <person name="Dean J.D."/>
            <person name="Kim M.K."/>
            <person name="Newey C.N."/>
            <person name="Stoker T.S."/>
            <person name="Thompson D.W."/>
            <person name="Grose J.H."/>
        </authorList>
    </citation>
    <scope>NUCLEOTIDE SEQUENCE</scope>
    <source>
        <strain evidence="5">BT178</strain>
    </source>
</reference>